<organism evidence="1 2">
    <name type="scientific">Sphingobacterium bambusae</name>
    <dbReference type="NCBI Taxonomy" id="662858"/>
    <lineage>
        <taxon>Bacteria</taxon>
        <taxon>Pseudomonadati</taxon>
        <taxon>Bacteroidota</taxon>
        <taxon>Sphingobacteriia</taxon>
        <taxon>Sphingobacteriales</taxon>
        <taxon>Sphingobacteriaceae</taxon>
        <taxon>Sphingobacterium</taxon>
    </lineage>
</organism>
<accession>A0ABW6BG12</accession>
<evidence type="ECO:0000313" key="2">
    <source>
        <dbReference type="Proteomes" id="UP001597525"/>
    </source>
</evidence>
<dbReference type="Proteomes" id="UP001597525">
    <property type="component" value="Unassembled WGS sequence"/>
</dbReference>
<evidence type="ECO:0000313" key="1">
    <source>
        <dbReference type="EMBL" id="MFD2968346.1"/>
    </source>
</evidence>
<protein>
    <recommendedName>
        <fullName evidence="3">Outer membrane protein beta-barrel domain-containing protein</fullName>
    </recommendedName>
</protein>
<comment type="caution">
    <text evidence="1">The sequence shown here is derived from an EMBL/GenBank/DDBJ whole genome shotgun (WGS) entry which is preliminary data.</text>
</comment>
<dbReference type="EMBL" id="JBHUPB010000008">
    <property type="protein sequence ID" value="MFD2968346.1"/>
    <property type="molecule type" value="Genomic_DNA"/>
</dbReference>
<proteinExistence type="predicted"/>
<dbReference type="RefSeq" id="WP_320185668.1">
    <property type="nucleotide sequence ID" value="NZ_CP138332.1"/>
</dbReference>
<reference evidence="2" key="1">
    <citation type="journal article" date="2019" name="Int. J. Syst. Evol. Microbiol.">
        <title>The Global Catalogue of Microorganisms (GCM) 10K type strain sequencing project: providing services to taxonomists for standard genome sequencing and annotation.</title>
        <authorList>
            <consortium name="The Broad Institute Genomics Platform"/>
            <consortium name="The Broad Institute Genome Sequencing Center for Infectious Disease"/>
            <person name="Wu L."/>
            <person name="Ma J."/>
        </authorList>
    </citation>
    <scope>NUCLEOTIDE SEQUENCE [LARGE SCALE GENOMIC DNA]</scope>
    <source>
        <strain evidence="2">KCTC 22814</strain>
    </source>
</reference>
<gene>
    <name evidence="1" type="ORF">ACFS7Y_13180</name>
</gene>
<keyword evidence="2" id="KW-1185">Reference proteome</keyword>
<sequence>MQKVYVLLWTLIAFLPVKGQINNLDSTLYKLMPDHVKLQYAGNIGMFSTGFGYRSPNQKWIGDFMYGFVPSSYANDPIHSLTLKGKYVPIDRSYPHTLQVDWLQVGLWFNYSFGDDYFLKLPSYYDSGYYYFSTAMNIGLTLGSEVRYKKWGLYYELGTTEKRTINYVKNAGSINFSEIWNIGIGLVYYLK</sequence>
<evidence type="ECO:0008006" key="3">
    <source>
        <dbReference type="Google" id="ProtNLM"/>
    </source>
</evidence>
<name>A0ABW6BG12_9SPHI</name>